<evidence type="ECO:0000256" key="2">
    <source>
        <dbReference type="ARBA" id="ARBA00022737"/>
    </source>
</evidence>
<feature type="compositionally biased region" description="Basic and acidic residues" evidence="5">
    <location>
        <begin position="362"/>
        <end position="377"/>
    </location>
</feature>
<feature type="domain" description="C2H2-type" evidence="6">
    <location>
        <begin position="26"/>
        <end position="54"/>
    </location>
</feature>
<keyword evidence="3" id="KW-0863">Zinc-finger</keyword>
<feature type="domain" description="C2H2-type" evidence="6">
    <location>
        <begin position="493"/>
        <end position="518"/>
    </location>
</feature>
<evidence type="ECO:0000313" key="7">
    <source>
        <dbReference type="Proteomes" id="UP000887574"/>
    </source>
</evidence>
<dbReference type="PANTHER" id="PTHR24409">
    <property type="entry name" value="ZINC FINGER PROTEIN 142"/>
    <property type="match status" value="1"/>
</dbReference>
<keyword evidence="2" id="KW-0677">Repeat</keyword>
<feature type="compositionally biased region" description="Polar residues" evidence="5">
    <location>
        <begin position="163"/>
        <end position="205"/>
    </location>
</feature>
<feature type="domain" description="C2H2-type" evidence="6">
    <location>
        <begin position="271"/>
        <end position="295"/>
    </location>
</feature>
<dbReference type="InterPro" id="IPR013087">
    <property type="entry name" value="Znf_C2H2_type"/>
</dbReference>
<feature type="region of interest" description="Disordered" evidence="5">
    <location>
        <begin position="361"/>
        <end position="395"/>
    </location>
</feature>
<keyword evidence="1" id="KW-0479">Metal-binding</keyword>
<feature type="domain" description="C2H2-type" evidence="6">
    <location>
        <begin position="301"/>
        <end position="325"/>
    </location>
</feature>
<protein>
    <submittedName>
        <fullName evidence="8">C2H2-type domain-containing protein</fullName>
    </submittedName>
</protein>
<organism evidence="7 8">
    <name type="scientific">Ditylenchus dipsaci</name>
    <dbReference type="NCBI Taxonomy" id="166011"/>
    <lineage>
        <taxon>Eukaryota</taxon>
        <taxon>Metazoa</taxon>
        <taxon>Ecdysozoa</taxon>
        <taxon>Nematoda</taxon>
        <taxon>Chromadorea</taxon>
        <taxon>Rhabditida</taxon>
        <taxon>Tylenchina</taxon>
        <taxon>Tylenchomorpha</taxon>
        <taxon>Sphaerularioidea</taxon>
        <taxon>Anguinidae</taxon>
        <taxon>Anguininae</taxon>
        <taxon>Ditylenchus</taxon>
    </lineage>
</organism>
<proteinExistence type="predicted"/>
<feature type="domain" description="C2H2-type" evidence="6">
    <location>
        <begin position="524"/>
        <end position="549"/>
    </location>
</feature>
<dbReference type="SMART" id="SM00355">
    <property type="entry name" value="ZnF_C2H2"/>
    <property type="match status" value="5"/>
</dbReference>
<evidence type="ECO:0000256" key="5">
    <source>
        <dbReference type="SAM" id="MobiDB-lite"/>
    </source>
</evidence>
<dbReference type="GO" id="GO:0008270">
    <property type="term" value="F:zinc ion binding"/>
    <property type="evidence" value="ECO:0007669"/>
    <property type="project" value="UniProtKB-KW"/>
</dbReference>
<evidence type="ECO:0000256" key="1">
    <source>
        <dbReference type="ARBA" id="ARBA00022723"/>
    </source>
</evidence>
<evidence type="ECO:0000313" key="8">
    <source>
        <dbReference type="WBParaSite" id="jg16586"/>
    </source>
</evidence>
<accession>A0A915D6K9</accession>
<dbReference type="AlphaFoldDB" id="A0A915D6K9"/>
<dbReference type="Gene3D" id="3.30.160.60">
    <property type="entry name" value="Classic Zinc Finger"/>
    <property type="match status" value="2"/>
</dbReference>
<name>A0A915D6K9_9BILA</name>
<reference evidence="8" key="1">
    <citation type="submission" date="2022-11" db="UniProtKB">
        <authorList>
            <consortium name="WormBaseParasite"/>
        </authorList>
    </citation>
    <scope>IDENTIFICATION</scope>
</reference>
<keyword evidence="4" id="KW-0862">Zinc</keyword>
<dbReference type="Proteomes" id="UP000887574">
    <property type="component" value="Unplaced"/>
</dbReference>
<evidence type="ECO:0000256" key="4">
    <source>
        <dbReference type="ARBA" id="ARBA00022833"/>
    </source>
</evidence>
<sequence>MCSRACLNIDLLESHLASEHFNHNPYVCAYCPEGHGRAKFPTKASIKEHCVKEHKMHKFYVRLWISEEIESDEKQIQDCLNKSLRSSQRTAEESFVSGSAASQLFMELPSYSSNQEDTSSLASATRSPMLCLQNSFTQPNPRWKREKTNVVILEEEGDEEDSSIFSPQRPFSTSSAAPSQMFQQVNEQSPVLESPMSPTLNGSAGSNLDEDTFLDVVSLDRSPILATTKSKTPVRPVVSEAVSIAKKSTSAITSKETANRIRQKSAQPSAVRCKGCRQCYINKPEYLRSHINLKHLRMTTFSCRVCNKQFCGKKCQAVDHVNKAHSGDARLLTDNWEHCVAVLQSRIKEFFQTVPKPSASRIEFHRQQASRSQDKNKPTSSPKPTPNPVSKPKLSIMASLPVNPKSRVSQKELQNLQSNHPTVTRLRSRRCSVSYSAMETDTATMIFQLEDEASMVEPDNFIVNATSTSGELMTNLSKEYANAIYGGDRGKVLDCSQCKAQVVPTYDYMLLNHVNISHLKRPAYECTRCGEHFTDFSGRAIKRHMKMYHDANNLLIKDNRQDYKNEIQRKCLQYFG</sequence>
<dbReference type="WBParaSite" id="jg16586">
    <property type="protein sequence ID" value="jg16586"/>
    <property type="gene ID" value="jg16586"/>
</dbReference>
<evidence type="ECO:0000256" key="3">
    <source>
        <dbReference type="ARBA" id="ARBA00022771"/>
    </source>
</evidence>
<feature type="region of interest" description="Disordered" evidence="5">
    <location>
        <begin position="155"/>
        <end position="205"/>
    </location>
</feature>
<keyword evidence="7" id="KW-1185">Reference proteome</keyword>
<evidence type="ECO:0000259" key="6">
    <source>
        <dbReference type="SMART" id="SM00355"/>
    </source>
</evidence>